<dbReference type="PROSITE" id="PS51462">
    <property type="entry name" value="NUDIX"/>
    <property type="match status" value="1"/>
</dbReference>
<dbReference type="SUPFAM" id="SSF55811">
    <property type="entry name" value="Nudix"/>
    <property type="match status" value="1"/>
</dbReference>
<name>A0ABX2AW68_9BACT</name>
<organism evidence="3 4">
    <name type="scientific">Xylanibacter rodentium</name>
    <dbReference type="NCBI Taxonomy" id="2736289"/>
    <lineage>
        <taxon>Bacteria</taxon>
        <taxon>Pseudomonadati</taxon>
        <taxon>Bacteroidota</taxon>
        <taxon>Bacteroidia</taxon>
        <taxon>Bacteroidales</taxon>
        <taxon>Prevotellaceae</taxon>
        <taxon>Xylanibacter</taxon>
    </lineage>
</organism>
<dbReference type="RefSeq" id="WP_172175127.1">
    <property type="nucleotide sequence ID" value="NZ_CASGIA010000020.1"/>
</dbReference>
<accession>A0ABX2AW68</accession>
<evidence type="ECO:0000259" key="2">
    <source>
        <dbReference type="PROSITE" id="PS51462"/>
    </source>
</evidence>
<dbReference type="Gene3D" id="3.90.79.10">
    <property type="entry name" value="Nucleoside Triphosphate Pyrophosphohydrolase"/>
    <property type="match status" value="1"/>
</dbReference>
<dbReference type="EMBL" id="JABKKE010000023">
    <property type="protein sequence ID" value="NPE15022.1"/>
    <property type="molecule type" value="Genomic_DNA"/>
</dbReference>
<proteinExistence type="predicted"/>
<dbReference type="InterPro" id="IPR015797">
    <property type="entry name" value="NUDIX_hydrolase-like_dom_sf"/>
</dbReference>
<dbReference type="PANTHER" id="PTHR43222">
    <property type="entry name" value="NUDIX HYDROLASE 23"/>
    <property type="match status" value="1"/>
</dbReference>
<evidence type="ECO:0000313" key="4">
    <source>
        <dbReference type="Proteomes" id="UP001193734"/>
    </source>
</evidence>
<dbReference type="PROSITE" id="PS00893">
    <property type="entry name" value="NUDIX_BOX"/>
    <property type="match status" value="1"/>
</dbReference>
<gene>
    <name evidence="3" type="ORF">HPS55_11960</name>
</gene>
<evidence type="ECO:0000313" key="3">
    <source>
        <dbReference type="EMBL" id="NPE15022.1"/>
    </source>
</evidence>
<reference evidence="3 4" key="1">
    <citation type="submission" date="2020-05" db="EMBL/GenBank/DDBJ databases">
        <title>Distinct polysaccharide utilization as determinants for interspecies competition between intestinal Prevotella spp.</title>
        <authorList>
            <person name="Galvez E.J.C."/>
            <person name="Iljazovic A."/>
            <person name="Strowig T."/>
        </authorList>
    </citation>
    <scope>NUCLEOTIDE SEQUENCE [LARGE SCALE GENOMIC DNA]</scope>
    <source>
        <strain evidence="3 4">PROD</strain>
    </source>
</reference>
<dbReference type="Pfam" id="PF00293">
    <property type="entry name" value="NUDIX"/>
    <property type="match status" value="1"/>
</dbReference>
<keyword evidence="1" id="KW-0378">Hydrolase</keyword>
<evidence type="ECO:0000256" key="1">
    <source>
        <dbReference type="ARBA" id="ARBA00022801"/>
    </source>
</evidence>
<dbReference type="PANTHER" id="PTHR43222:SF9">
    <property type="entry name" value="8-OXO-(D)GTP PHOSPHATASE"/>
    <property type="match status" value="1"/>
</dbReference>
<dbReference type="InterPro" id="IPR020084">
    <property type="entry name" value="NUDIX_hydrolase_CS"/>
</dbReference>
<dbReference type="InterPro" id="IPR000086">
    <property type="entry name" value="NUDIX_hydrolase_dom"/>
</dbReference>
<dbReference type="CDD" id="cd04681">
    <property type="entry name" value="NUDIX_Hydrolase"/>
    <property type="match status" value="1"/>
</dbReference>
<dbReference type="Proteomes" id="UP001193734">
    <property type="component" value="Unassembled WGS sequence"/>
</dbReference>
<dbReference type="GeneID" id="82158481"/>
<keyword evidence="4" id="KW-1185">Reference proteome</keyword>
<protein>
    <submittedName>
        <fullName evidence="3">NUDIX domain-containing protein</fullName>
    </submittedName>
</protein>
<sequence>MHPLEKFKYCPKCGSKHFDINNEKSKKCDNCGFTYYLNPSSATAAFILNDREELLVERRGKEPAKGMLDLPGGFCDNDETAEEGIAREILEETGINVTSTEYLFSLPNVYLYSGLEIHTLDMFFRCTVPEGAEPQAADDAAECFWLPLDDIHTEQFGLRSIRHALRRFLDTYRNGHRH</sequence>
<feature type="domain" description="Nudix hydrolase" evidence="2">
    <location>
        <begin position="38"/>
        <end position="169"/>
    </location>
</feature>
<comment type="caution">
    <text evidence="3">The sequence shown here is derived from an EMBL/GenBank/DDBJ whole genome shotgun (WGS) entry which is preliminary data.</text>
</comment>